<comment type="caution">
    <text evidence="1">The sequence shown here is derived from an EMBL/GenBank/DDBJ whole genome shotgun (WGS) entry which is preliminary data.</text>
</comment>
<gene>
    <name evidence="1" type="ORF">EDD32_3650</name>
</gene>
<keyword evidence="2" id="KW-1185">Reference proteome</keyword>
<sequence length="79" mass="8792">MTLVRRPAPLDRLSAMDVTNLLVESRGVVMHVAALAVLDGRPLLDPAGEVRIDAVREHMSARLPRRLRQRLVLPHRAVA</sequence>
<name>A0A3N5ABR5_9MICO</name>
<dbReference type="OrthoDB" id="9810950at2"/>
<proteinExistence type="predicted"/>
<dbReference type="RefSeq" id="WP_123919792.1">
    <property type="nucleotide sequence ID" value="NZ_RKRA01000001.1"/>
</dbReference>
<reference evidence="1 2" key="1">
    <citation type="submission" date="2018-11" db="EMBL/GenBank/DDBJ databases">
        <title>Sequencing the genomes of 1000 actinobacteria strains.</title>
        <authorList>
            <person name="Klenk H.-P."/>
        </authorList>
    </citation>
    <scope>NUCLEOTIDE SEQUENCE [LARGE SCALE GENOMIC DNA]</scope>
    <source>
        <strain evidence="1 2">DSM 14418</strain>
    </source>
</reference>
<evidence type="ECO:0000313" key="2">
    <source>
        <dbReference type="Proteomes" id="UP000280726"/>
    </source>
</evidence>
<evidence type="ECO:0000313" key="1">
    <source>
        <dbReference type="EMBL" id="RPF29091.1"/>
    </source>
</evidence>
<dbReference type="Proteomes" id="UP000280726">
    <property type="component" value="Unassembled WGS sequence"/>
</dbReference>
<evidence type="ECO:0008006" key="3">
    <source>
        <dbReference type="Google" id="ProtNLM"/>
    </source>
</evidence>
<organism evidence="1 2">
    <name type="scientific">Georgenia muralis</name>
    <dbReference type="NCBI Taxonomy" id="154117"/>
    <lineage>
        <taxon>Bacteria</taxon>
        <taxon>Bacillati</taxon>
        <taxon>Actinomycetota</taxon>
        <taxon>Actinomycetes</taxon>
        <taxon>Micrococcales</taxon>
        <taxon>Bogoriellaceae</taxon>
        <taxon>Georgenia</taxon>
    </lineage>
</organism>
<dbReference type="EMBL" id="RKRA01000001">
    <property type="protein sequence ID" value="RPF29091.1"/>
    <property type="molecule type" value="Genomic_DNA"/>
</dbReference>
<protein>
    <recommendedName>
        <fullName evidence="3">Diacylglycerol O-acyltransferase</fullName>
    </recommendedName>
</protein>
<accession>A0A3N5ABR5</accession>
<dbReference type="AlphaFoldDB" id="A0A3N5ABR5"/>